<evidence type="ECO:0000313" key="2">
    <source>
        <dbReference type="EMBL" id="MFD1516076.1"/>
    </source>
</evidence>
<feature type="domain" description="NAD-dependent epimerase/dehydratase" evidence="1">
    <location>
        <begin position="5"/>
        <end position="248"/>
    </location>
</feature>
<dbReference type="Gene3D" id="3.40.50.720">
    <property type="entry name" value="NAD(P)-binding Rossmann-like Domain"/>
    <property type="match status" value="1"/>
</dbReference>
<dbReference type="Pfam" id="PF01370">
    <property type="entry name" value="Epimerase"/>
    <property type="match status" value="1"/>
</dbReference>
<dbReference type="RefSeq" id="WP_344724820.1">
    <property type="nucleotide sequence ID" value="NZ_BAAAUS010000027.1"/>
</dbReference>
<dbReference type="InterPro" id="IPR036291">
    <property type="entry name" value="NAD(P)-bd_dom_sf"/>
</dbReference>
<dbReference type="PANTHER" id="PTHR32487">
    <property type="entry name" value="3-OXO-DELTA(4,5)-STEROID 5-BETA-REDUCTASE"/>
    <property type="match status" value="1"/>
</dbReference>
<dbReference type="Proteomes" id="UP001597114">
    <property type="component" value="Unassembled WGS sequence"/>
</dbReference>
<protein>
    <submittedName>
        <fullName evidence="2">NAD-dependent epimerase/dehydratase family protein</fullName>
    </submittedName>
</protein>
<gene>
    <name evidence="2" type="ORF">ACFSJD_01170</name>
</gene>
<evidence type="ECO:0000259" key="1">
    <source>
        <dbReference type="Pfam" id="PF01370"/>
    </source>
</evidence>
<accession>A0ABW4EKC2</accession>
<dbReference type="EMBL" id="JBHUCO010000001">
    <property type="protein sequence ID" value="MFD1516076.1"/>
    <property type="molecule type" value="Genomic_DNA"/>
</dbReference>
<dbReference type="SUPFAM" id="SSF51735">
    <property type="entry name" value="NAD(P)-binding Rossmann-fold domains"/>
    <property type="match status" value="1"/>
</dbReference>
<dbReference type="PANTHER" id="PTHR32487:SF0">
    <property type="entry name" value="3-OXO-DELTA(4,5)-STEROID 5-BETA-REDUCTASE"/>
    <property type="match status" value="1"/>
</dbReference>
<evidence type="ECO:0000313" key="3">
    <source>
        <dbReference type="Proteomes" id="UP001597114"/>
    </source>
</evidence>
<keyword evidence="3" id="KW-1185">Reference proteome</keyword>
<dbReference type="InterPro" id="IPR001509">
    <property type="entry name" value="Epimerase_deHydtase"/>
</dbReference>
<sequence length="373" mass="40882">MTNKVLVAGASGLVGEAAVRRFAARPGWKVVGVSRRVPEDAGNTAFHSIDLTDAVASRELFGKMGDVTHLVYAALQETPGLFEGWLDETNIERNALMLRNLFDPLSEVATGLRHISLLHGTKAYGVHHPSLGYDGLRIPLRERDPRREHRNFYFDQESYLREKQVHGTWQMTVFRPTVIYGEAAGNNMNPLLPIAVYGALLREEGRPLDHPAGSLEPWLREAVHADLVADALSWAATSPAAAGGTYNLTNGDVFTWAGVWPAIARTLGMPLGEPREVSLREELPRRRREWAAIVAKYGLASSPDVMELVGYNSLVYTDNMMRGAPAGQPVPALNSTVAVRHAGFGACIDTEDMFVELLQRLEAKRVIPPAGSS</sequence>
<proteinExistence type="predicted"/>
<organism evidence="2 3">
    <name type="scientific">Pseudonocardia yunnanensis</name>
    <dbReference type="NCBI Taxonomy" id="58107"/>
    <lineage>
        <taxon>Bacteria</taxon>
        <taxon>Bacillati</taxon>
        <taxon>Actinomycetota</taxon>
        <taxon>Actinomycetes</taxon>
        <taxon>Pseudonocardiales</taxon>
        <taxon>Pseudonocardiaceae</taxon>
        <taxon>Pseudonocardia</taxon>
    </lineage>
</organism>
<comment type="caution">
    <text evidence="2">The sequence shown here is derived from an EMBL/GenBank/DDBJ whole genome shotgun (WGS) entry which is preliminary data.</text>
</comment>
<name>A0ABW4EKC2_9PSEU</name>
<reference evidence="3" key="1">
    <citation type="journal article" date="2019" name="Int. J. Syst. Evol. Microbiol.">
        <title>The Global Catalogue of Microorganisms (GCM) 10K type strain sequencing project: providing services to taxonomists for standard genome sequencing and annotation.</title>
        <authorList>
            <consortium name="The Broad Institute Genomics Platform"/>
            <consortium name="The Broad Institute Genome Sequencing Center for Infectious Disease"/>
            <person name="Wu L."/>
            <person name="Ma J."/>
        </authorList>
    </citation>
    <scope>NUCLEOTIDE SEQUENCE [LARGE SCALE GENOMIC DNA]</scope>
    <source>
        <strain evidence="3">CCM 7043</strain>
    </source>
</reference>